<proteinExistence type="inferred from homology"/>
<keyword evidence="14" id="KW-1185">Reference proteome</keyword>
<feature type="binding site" evidence="11">
    <location>
        <position position="70"/>
    </location>
    <ligand>
        <name>[4Fe-4S] cluster</name>
        <dbReference type="ChEBI" id="CHEBI:49883"/>
    </ligand>
</feature>
<evidence type="ECO:0000256" key="6">
    <source>
        <dbReference type="ARBA" id="ARBA00023014"/>
    </source>
</evidence>
<dbReference type="GO" id="GO:0045454">
    <property type="term" value="P:cell redox homeostasis"/>
    <property type="evidence" value="ECO:0007669"/>
    <property type="project" value="TreeGrafter"/>
</dbReference>
<evidence type="ECO:0000256" key="3">
    <source>
        <dbReference type="ARBA" id="ARBA00022485"/>
    </source>
</evidence>
<keyword evidence="8 11" id="KW-0238">DNA-binding</keyword>
<dbReference type="GO" id="GO:0046872">
    <property type="term" value="F:metal ion binding"/>
    <property type="evidence" value="ECO:0007669"/>
    <property type="project" value="UniProtKB-KW"/>
</dbReference>
<evidence type="ECO:0000256" key="9">
    <source>
        <dbReference type="ARBA" id="ARBA00023157"/>
    </source>
</evidence>
<dbReference type="InterPro" id="IPR034768">
    <property type="entry name" value="4FE4S_WBL"/>
</dbReference>
<dbReference type="InterPro" id="IPR003482">
    <property type="entry name" value="Whib"/>
</dbReference>
<organism evidence="13 14">
    <name type="scientific">Tsukamurella conjunctivitidis</name>
    <dbReference type="NCBI Taxonomy" id="2592068"/>
    <lineage>
        <taxon>Bacteria</taxon>
        <taxon>Bacillati</taxon>
        <taxon>Actinomycetota</taxon>
        <taxon>Actinomycetes</taxon>
        <taxon>Mycobacteriales</taxon>
        <taxon>Tsukamurellaceae</taxon>
        <taxon>Tsukamurella</taxon>
    </lineage>
</organism>
<dbReference type="EMBL" id="VIGX01000026">
    <property type="protein sequence ID" value="TWS25572.1"/>
    <property type="molecule type" value="Genomic_DNA"/>
</dbReference>
<dbReference type="GO" id="GO:0047134">
    <property type="term" value="F:protein-disulfide reductase [NAD(P)H] activity"/>
    <property type="evidence" value="ECO:0007669"/>
    <property type="project" value="TreeGrafter"/>
</dbReference>
<feature type="domain" description="4Fe-4S Wbl-type" evidence="12">
    <location>
        <begin position="22"/>
        <end position="94"/>
    </location>
</feature>
<accession>A0A5C5RSI9</accession>
<dbReference type="Pfam" id="PF02467">
    <property type="entry name" value="Whib"/>
    <property type="match status" value="1"/>
</dbReference>
<feature type="binding site" evidence="11">
    <location>
        <position position="64"/>
    </location>
    <ligand>
        <name>[4Fe-4S] cluster</name>
        <dbReference type="ChEBI" id="CHEBI:49883"/>
    </ligand>
</feature>
<protein>
    <recommendedName>
        <fullName evidence="11">Transcriptional regulator WhiB</fullName>
    </recommendedName>
</protein>
<dbReference type="Proteomes" id="UP000319375">
    <property type="component" value="Unassembled WGS sequence"/>
</dbReference>
<evidence type="ECO:0000313" key="13">
    <source>
        <dbReference type="EMBL" id="TWS25572.1"/>
    </source>
</evidence>
<evidence type="ECO:0000256" key="10">
    <source>
        <dbReference type="ARBA" id="ARBA00023163"/>
    </source>
</evidence>
<comment type="caution">
    <text evidence="13">The sequence shown here is derived from an EMBL/GenBank/DDBJ whole genome shotgun (WGS) entry which is preliminary data.</text>
</comment>
<dbReference type="PANTHER" id="PTHR38839">
    <property type="entry name" value="TRANSCRIPTIONAL REGULATOR WHID-RELATED"/>
    <property type="match status" value="1"/>
</dbReference>
<dbReference type="GO" id="GO:0035731">
    <property type="term" value="F:dinitrosyl-iron complex binding"/>
    <property type="evidence" value="ECO:0007669"/>
    <property type="project" value="UniProtKB-UniRule"/>
</dbReference>
<feature type="binding site" evidence="11">
    <location>
        <position position="23"/>
    </location>
    <ligand>
        <name>[4Fe-4S] cluster</name>
        <dbReference type="ChEBI" id="CHEBI:49883"/>
    </ligand>
</feature>
<keyword evidence="10 11" id="KW-0804">Transcription</keyword>
<dbReference type="RefSeq" id="WP_146489246.1">
    <property type="nucleotide sequence ID" value="NZ_VIGX01000026.1"/>
</dbReference>
<evidence type="ECO:0000256" key="8">
    <source>
        <dbReference type="ARBA" id="ARBA00023125"/>
    </source>
</evidence>
<feature type="binding site" evidence="11">
    <location>
        <position position="61"/>
    </location>
    <ligand>
        <name>[4Fe-4S] cluster</name>
        <dbReference type="ChEBI" id="CHEBI:49883"/>
    </ligand>
</feature>
<dbReference type="GO" id="GO:0045892">
    <property type="term" value="P:negative regulation of DNA-templated transcription"/>
    <property type="evidence" value="ECO:0007669"/>
    <property type="project" value="TreeGrafter"/>
</dbReference>
<comment type="similarity">
    <text evidence="2 11">Belongs to the WhiB family.</text>
</comment>
<keyword evidence="6 11" id="KW-0411">Iron-sulfur</keyword>
<sequence length="102" mass="11679">MNNPYALPTPITSRDDWRLKGACRDHDPEIWYPTDADRPTGRNRAQRATQAARITEAKRICHNCPILLTCRAHALNTHEDWGIWGGLTTEERHQAIAHRMPA</sequence>
<comment type="PTM">
    <text evidence="11">The Fe-S cluster can be nitrosylated by nitric oxide (NO).</text>
</comment>
<evidence type="ECO:0000259" key="12">
    <source>
        <dbReference type="PROSITE" id="PS51674"/>
    </source>
</evidence>
<dbReference type="OrthoDB" id="4954884at2"/>
<comment type="PTM">
    <text evidence="11">Upon Fe-S cluster removal intramolecular disulfide bonds are formed.</text>
</comment>
<evidence type="ECO:0000256" key="5">
    <source>
        <dbReference type="ARBA" id="ARBA00023004"/>
    </source>
</evidence>
<dbReference type="AlphaFoldDB" id="A0A5C5RSI9"/>
<gene>
    <name evidence="11" type="primary">whiB</name>
    <name evidence="13" type="ORF">FK530_22905</name>
</gene>
<keyword evidence="9 11" id="KW-1015">Disulfide bond</keyword>
<dbReference type="HAMAP" id="MF_01479">
    <property type="entry name" value="WhiB"/>
    <property type="match status" value="1"/>
</dbReference>
<dbReference type="GO" id="GO:0005737">
    <property type="term" value="C:cytoplasm"/>
    <property type="evidence" value="ECO:0007669"/>
    <property type="project" value="UniProtKB-SubCell"/>
</dbReference>
<keyword evidence="7 11" id="KW-0805">Transcription regulation</keyword>
<evidence type="ECO:0000256" key="7">
    <source>
        <dbReference type="ARBA" id="ARBA00023015"/>
    </source>
</evidence>
<evidence type="ECO:0000256" key="4">
    <source>
        <dbReference type="ARBA" id="ARBA00022723"/>
    </source>
</evidence>
<evidence type="ECO:0000256" key="2">
    <source>
        <dbReference type="ARBA" id="ARBA00006597"/>
    </source>
</evidence>
<evidence type="ECO:0000256" key="1">
    <source>
        <dbReference type="ARBA" id="ARBA00004496"/>
    </source>
</evidence>
<dbReference type="PROSITE" id="PS51674">
    <property type="entry name" value="4FE4S_WBL"/>
    <property type="match status" value="1"/>
</dbReference>
<comment type="cofactor">
    <cofactor evidence="11">
        <name>[4Fe-4S] cluster</name>
        <dbReference type="ChEBI" id="CHEBI:49883"/>
    </cofactor>
    <text evidence="11">Binds 1 [4Fe-4S] cluster per subunit. Following nitrosylation of the [4Fe-4S] cluster binds 1 [4Fe-8(NO)] cluster per subunit.</text>
</comment>
<reference evidence="13 14" key="1">
    <citation type="submission" date="2019-06" db="EMBL/GenBank/DDBJ databases">
        <title>Tsukamurella conjunctivitidis sp. nov., Tsukamurella assacharolytica sp. nov. and Tsukamurella sputae sp. nov. isolated from patients with conjunctivitis, bacteraemia (lymphoma) and respiratory infection (sputum) in Hong Kong.</title>
        <authorList>
            <person name="Teng J.L.L."/>
            <person name="Lee H.H."/>
            <person name="Fong J.Y.H."/>
            <person name="Fok K.M.N."/>
            <person name="Lau S.K.P."/>
            <person name="Woo P.C.Y."/>
        </authorList>
    </citation>
    <scope>NUCLEOTIDE SEQUENCE [LARGE SCALE GENOMIC DNA]</scope>
    <source>
        <strain evidence="13 14">HKU72</strain>
    </source>
</reference>
<dbReference type="GO" id="GO:0051539">
    <property type="term" value="F:4 iron, 4 sulfur cluster binding"/>
    <property type="evidence" value="ECO:0007669"/>
    <property type="project" value="UniProtKB-UniRule"/>
</dbReference>
<keyword evidence="4 11" id="KW-0479">Metal-binding</keyword>
<keyword evidence="3 11" id="KW-0004">4Fe-4S</keyword>
<evidence type="ECO:0000313" key="14">
    <source>
        <dbReference type="Proteomes" id="UP000319375"/>
    </source>
</evidence>
<keyword evidence="5 11" id="KW-0408">Iron</keyword>
<comment type="subcellular location">
    <subcellularLocation>
        <location evidence="1 11">Cytoplasm</location>
    </subcellularLocation>
</comment>
<keyword evidence="11" id="KW-0963">Cytoplasm</keyword>
<evidence type="ECO:0000256" key="11">
    <source>
        <dbReference type="HAMAP-Rule" id="MF_01479"/>
    </source>
</evidence>
<comment type="function">
    <text evidence="11">Acts as a transcriptional regulator. Probably redox-responsive. The apo- but not holo-form probably binds DNA.</text>
</comment>
<dbReference type="GO" id="GO:0003677">
    <property type="term" value="F:DNA binding"/>
    <property type="evidence" value="ECO:0007669"/>
    <property type="project" value="UniProtKB-UniRule"/>
</dbReference>
<name>A0A5C5RSI9_9ACTN</name>